<keyword evidence="2" id="KW-0255">Endonuclease</keyword>
<comment type="caution">
    <text evidence="2">The sequence shown here is derived from an EMBL/GenBank/DDBJ whole genome shotgun (WGS) entry which is preliminary data.</text>
</comment>
<dbReference type="Proteomes" id="UP001519887">
    <property type="component" value="Unassembled WGS sequence"/>
</dbReference>
<feature type="coiled-coil region" evidence="1">
    <location>
        <begin position="33"/>
        <end position="60"/>
    </location>
</feature>
<keyword evidence="2" id="KW-0540">Nuclease</keyword>
<evidence type="ECO:0000313" key="3">
    <source>
        <dbReference type="Proteomes" id="UP001519887"/>
    </source>
</evidence>
<dbReference type="PANTHER" id="PTHR48466:SF2">
    <property type="entry name" value="OS10G0509000 PROTEIN"/>
    <property type="match status" value="1"/>
</dbReference>
<accession>A0ABS7CKE0</accession>
<organism evidence="2 3">
    <name type="scientific">Paenibacillus sepulcri</name>
    <dbReference type="NCBI Taxonomy" id="359917"/>
    <lineage>
        <taxon>Bacteria</taxon>
        <taxon>Bacillati</taxon>
        <taxon>Bacillota</taxon>
        <taxon>Bacilli</taxon>
        <taxon>Bacillales</taxon>
        <taxon>Paenibacillaceae</taxon>
        <taxon>Paenibacillus</taxon>
    </lineage>
</organism>
<gene>
    <name evidence="2" type="ORF">K0U00_45690</name>
</gene>
<keyword evidence="1" id="KW-0175">Coiled coil</keyword>
<keyword evidence="3" id="KW-1185">Reference proteome</keyword>
<sequence>LQLHDDDPVPMLADMAQQLTEHKVLEDAILNCIDEQAEVMDSASNELAGIRRELRGGEARVREKLEQMVRSSSVQKMLQDAIVTIRNDRYVIPVKQEYRSHFGGIVHDQSGSGATLFIEPEAIVAMNNKLRELRLSETREIEKILQKLTLQTAEYAEELQLDLEVLGELDFAFAKGRLAHQMGATLPRMNDRGYLKLRRG</sequence>
<dbReference type="EMBL" id="JAHZIK010002901">
    <property type="protein sequence ID" value="MBW7461373.1"/>
    <property type="molecule type" value="Genomic_DNA"/>
</dbReference>
<name>A0ABS7CKE0_9BACL</name>
<dbReference type="InterPro" id="IPR045076">
    <property type="entry name" value="MutS"/>
</dbReference>
<dbReference type="GO" id="GO:0004519">
    <property type="term" value="F:endonuclease activity"/>
    <property type="evidence" value="ECO:0007669"/>
    <property type="project" value="UniProtKB-KW"/>
</dbReference>
<dbReference type="SUPFAM" id="SSF48334">
    <property type="entry name" value="DNA repair protein MutS, domain III"/>
    <property type="match status" value="1"/>
</dbReference>
<dbReference type="PANTHER" id="PTHR48466">
    <property type="entry name" value="OS10G0509000 PROTEIN-RELATED"/>
    <property type="match status" value="1"/>
</dbReference>
<feature type="non-terminal residue" evidence="2">
    <location>
        <position position="1"/>
    </location>
</feature>
<protein>
    <submittedName>
        <fullName evidence="2">Endonuclease MutS2</fullName>
    </submittedName>
</protein>
<proteinExistence type="predicted"/>
<dbReference type="InterPro" id="IPR036187">
    <property type="entry name" value="DNA_mismatch_repair_MutS_sf"/>
</dbReference>
<reference evidence="2 3" key="1">
    <citation type="submission" date="2021-07" db="EMBL/GenBank/DDBJ databases">
        <title>Paenibacillus radiodurans sp. nov., isolated from the southeastern edge of Tengger Desert.</title>
        <authorList>
            <person name="Zhang G."/>
        </authorList>
    </citation>
    <scope>NUCLEOTIDE SEQUENCE [LARGE SCALE GENOMIC DNA]</scope>
    <source>
        <strain evidence="2 3">CCM 7311</strain>
    </source>
</reference>
<feature type="non-terminal residue" evidence="2">
    <location>
        <position position="200"/>
    </location>
</feature>
<evidence type="ECO:0000256" key="1">
    <source>
        <dbReference type="SAM" id="Coils"/>
    </source>
</evidence>
<keyword evidence="2" id="KW-0378">Hydrolase</keyword>
<evidence type="ECO:0000313" key="2">
    <source>
        <dbReference type="EMBL" id="MBW7461373.1"/>
    </source>
</evidence>